<comment type="similarity">
    <text evidence="2">Belongs to the ABC transporter superfamily.</text>
</comment>
<dbReference type="InterPro" id="IPR017871">
    <property type="entry name" value="ABC_transporter-like_CS"/>
</dbReference>
<evidence type="ECO:0000256" key="3">
    <source>
        <dbReference type="ARBA" id="ARBA00022448"/>
    </source>
</evidence>
<evidence type="ECO:0000256" key="7">
    <source>
        <dbReference type="ARBA" id="ARBA00023136"/>
    </source>
</evidence>
<dbReference type="CDD" id="cd03257">
    <property type="entry name" value="ABC_NikE_OppD_transporters"/>
    <property type="match status" value="2"/>
</dbReference>
<sequence length="565" mass="62845">MKPLLSIKGLNVGFGQQRAVNSLDLTLARGQILALVGESGCGKSATALSILGLLPDYANIGGEIMFEGQNLLTLPAKKLRQLRGKDISMVFQEPMTSLNPVHTVGDQIVESLSVHLGLSRSLARKRAIELLELVELPRPEIRVDYYPHQLSGGQRQRVMIAMAVACEPKLLIADEPTTALDVTVQGRIMALIDRLRKSMSMSVLMISHDLGLMSQWADEVAVMFGGRKLEHNVTAELFSQPRHEYTRGLMAASLHYQQNVHYRQRCLTEIRAQQLQGEPVFSLFTPPTLSFPPLAEIVDARPLLEARHLHVSFQQGGESVDAVSDVNFTLFKGETVGLVGESGCGKSTLSRTLLRLLTTDSGQILLNGIDIVPLPESQLTPLRSKVQMIFQDPFASLNPRQTVKGILDRVLRVNGVKDKHLRNQRILAIIDRVGLPQHSLDRYAHEFSGGQRQRIGIARALITQPELVVCDEAVSALDVSIQAQILNLLLELKKEFGLSYLFISHNLDVVRYMADRVLVMQKGKIVESGEVQNVWQRPQHAYTRELLSSVGKYQFTDEKQQRESA</sequence>
<organism evidence="11 12">
    <name type="scientific">Rouxiella silvae</name>
    <dbReference type="NCBI Taxonomy" id="1646373"/>
    <lineage>
        <taxon>Bacteria</taxon>
        <taxon>Pseudomonadati</taxon>
        <taxon>Pseudomonadota</taxon>
        <taxon>Gammaproteobacteria</taxon>
        <taxon>Enterobacterales</taxon>
        <taxon>Yersiniaceae</taxon>
        <taxon>Rouxiella</taxon>
    </lineage>
</organism>
<evidence type="ECO:0000256" key="6">
    <source>
        <dbReference type="ARBA" id="ARBA00022840"/>
    </source>
</evidence>
<evidence type="ECO:0000313" key="11">
    <source>
        <dbReference type="EMBL" id="MBF6637398.1"/>
    </source>
</evidence>
<evidence type="ECO:0000256" key="1">
    <source>
        <dbReference type="ARBA" id="ARBA00004417"/>
    </source>
</evidence>
<proteinExistence type="inferred from homology"/>
<dbReference type="AlphaFoldDB" id="A0AA40X277"/>
<feature type="domain" description="ABC transporter" evidence="10">
    <location>
        <begin position="306"/>
        <end position="547"/>
    </location>
</feature>
<dbReference type="SUPFAM" id="SSF52540">
    <property type="entry name" value="P-loop containing nucleoside triphosphate hydrolases"/>
    <property type="match status" value="2"/>
</dbReference>
<dbReference type="InterPro" id="IPR003439">
    <property type="entry name" value="ABC_transporter-like_ATP-bd"/>
</dbReference>
<dbReference type="InterPro" id="IPR027417">
    <property type="entry name" value="P-loop_NTPase"/>
</dbReference>
<dbReference type="NCBIfam" id="NF007739">
    <property type="entry name" value="PRK10419.1"/>
    <property type="match status" value="2"/>
</dbReference>
<keyword evidence="3" id="KW-0813">Transport</keyword>
<reference evidence="11" key="2">
    <citation type="submission" date="2022-09" db="EMBL/GenBank/DDBJ databases">
        <title>Rouxiella aceris sp. nov., isolated from tree sap and emended description of the genus Rhouxiella.</title>
        <authorList>
            <person name="Kim I.S."/>
        </authorList>
    </citation>
    <scope>NUCLEOTIDE SEQUENCE</scope>
    <source>
        <strain evidence="11">SAP-2</strain>
    </source>
</reference>
<keyword evidence="4" id="KW-1003">Cell membrane</keyword>
<gene>
    <name evidence="11" type="ORF">ITX54_12090</name>
</gene>
<dbReference type="InterPro" id="IPR050388">
    <property type="entry name" value="ABC_Ni/Peptide_Import"/>
</dbReference>
<name>A0AA40X277_9GAMM</name>
<dbReference type="RefSeq" id="WP_194978085.1">
    <property type="nucleotide sequence ID" value="NZ_JADMKS010000004.1"/>
</dbReference>
<dbReference type="Pfam" id="PF00005">
    <property type="entry name" value="ABC_tran"/>
    <property type="match status" value="2"/>
</dbReference>
<dbReference type="GO" id="GO:0005886">
    <property type="term" value="C:plasma membrane"/>
    <property type="evidence" value="ECO:0007669"/>
    <property type="project" value="UniProtKB-SubCell"/>
</dbReference>
<dbReference type="Proteomes" id="UP000705283">
    <property type="component" value="Unassembled WGS sequence"/>
</dbReference>
<reference evidence="11" key="1">
    <citation type="submission" date="2020-11" db="EMBL/GenBank/DDBJ databases">
        <authorList>
            <person name="Lee S.D."/>
        </authorList>
    </citation>
    <scope>NUCLEOTIDE SEQUENCE</scope>
    <source>
        <strain evidence="11">SAP-2</strain>
    </source>
</reference>
<comment type="subcellular location">
    <subcellularLocation>
        <location evidence="1">Cell inner membrane</location>
        <topology evidence="1">Peripheral membrane protein</topology>
    </subcellularLocation>
</comment>
<keyword evidence="5" id="KW-0547">Nucleotide-binding</keyword>
<dbReference type="FunFam" id="3.40.50.300:FF:000016">
    <property type="entry name" value="Oligopeptide ABC transporter ATP-binding component"/>
    <property type="match status" value="2"/>
</dbReference>
<evidence type="ECO:0000256" key="2">
    <source>
        <dbReference type="ARBA" id="ARBA00005417"/>
    </source>
</evidence>
<dbReference type="InterPro" id="IPR013563">
    <property type="entry name" value="Oligopep_ABC_C"/>
</dbReference>
<dbReference type="Gene3D" id="3.40.50.300">
    <property type="entry name" value="P-loop containing nucleotide triphosphate hydrolases"/>
    <property type="match status" value="2"/>
</dbReference>
<keyword evidence="7" id="KW-0472">Membrane</keyword>
<evidence type="ECO:0000313" key="12">
    <source>
        <dbReference type="Proteomes" id="UP000705283"/>
    </source>
</evidence>
<dbReference type="InterPro" id="IPR003593">
    <property type="entry name" value="AAA+_ATPase"/>
</dbReference>
<dbReference type="PANTHER" id="PTHR43297">
    <property type="entry name" value="OLIGOPEPTIDE TRANSPORT ATP-BINDING PROTEIN APPD"/>
    <property type="match status" value="1"/>
</dbReference>
<protein>
    <recommendedName>
        <fullName evidence="8">ABC-type dipeptide transporter</fullName>
        <ecNumber evidence="8">7.4.2.9</ecNumber>
    </recommendedName>
</protein>
<dbReference type="Pfam" id="PF08352">
    <property type="entry name" value="oligo_HPY"/>
    <property type="match status" value="2"/>
</dbReference>
<evidence type="ECO:0000256" key="9">
    <source>
        <dbReference type="ARBA" id="ARBA00047356"/>
    </source>
</evidence>
<dbReference type="GO" id="GO:0005524">
    <property type="term" value="F:ATP binding"/>
    <property type="evidence" value="ECO:0007669"/>
    <property type="project" value="UniProtKB-KW"/>
</dbReference>
<dbReference type="EMBL" id="JADMKS010000004">
    <property type="protein sequence ID" value="MBF6637398.1"/>
    <property type="molecule type" value="Genomic_DNA"/>
</dbReference>
<dbReference type="GO" id="GO:0015833">
    <property type="term" value="P:peptide transport"/>
    <property type="evidence" value="ECO:0007669"/>
    <property type="project" value="InterPro"/>
</dbReference>
<accession>A0AA40X277</accession>
<dbReference type="PANTHER" id="PTHR43297:SF2">
    <property type="entry name" value="DIPEPTIDE TRANSPORT ATP-BINDING PROTEIN DPPD"/>
    <property type="match status" value="1"/>
</dbReference>
<dbReference type="NCBIfam" id="NF008453">
    <property type="entry name" value="PRK11308.1"/>
    <property type="match status" value="2"/>
</dbReference>
<keyword evidence="6 11" id="KW-0067">ATP-binding</keyword>
<evidence type="ECO:0000256" key="5">
    <source>
        <dbReference type="ARBA" id="ARBA00022741"/>
    </source>
</evidence>
<feature type="domain" description="ABC transporter" evidence="10">
    <location>
        <begin position="5"/>
        <end position="250"/>
    </location>
</feature>
<comment type="caution">
    <text evidence="11">The sequence shown here is derived from an EMBL/GenBank/DDBJ whole genome shotgun (WGS) entry which is preliminary data.</text>
</comment>
<dbReference type="EC" id="7.4.2.9" evidence="8"/>
<dbReference type="PROSITE" id="PS00211">
    <property type="entry name" value="ABC_TRANSPORTER_1"/>
    <property type="match status" value="2"/>
</dbReference>
<dbReference type="GO" id="GO:0016887">
    <property type="term" value="F:ATP hydrolysis activity"/>
    <property type="evidence" value="ECO:0007669"/>
    <property type="project" value="InterPro"/>
</dbReference>
<dbReference type="PROSITE" id="PS50893">
    <property type="entry name" value="ABC_TRANSPORTER_2"/>
    <property type="match status" value="2"/>
</dbReference>
<evidence type="ECO:0000256" key="8">
    <source>
        <dbReference type="ARBA" id="ARBA00038852"/>
    </source>
</evidence>
<evidence type="ECO:0000256" key="4">
    <source>
        <dbReference type="ARBA" id="ARBA00022475"/>
    </source>
</evidence>
<dbReference type="SMART" id="SM00382">
    <property type="entry name" value="AAA"/>
    <property type="match status" value="2"/>
</dbReference>
<evidence type="ECO:0000259" key="10">
    <source>
        <dbReference type="PROSITE" id="PS50893"/>
    </source>
</evidence>
<dbReference type="GO" id="GO:0055085">
    <property type="term" value="P:transmembrane transport"/>
    <property type="evidence" value="ECO:0007669"/>
    <property type="project" value="UniProtKB-ARBA"/>
</dbReference>
<comment type="catalytic activity">
    <reaction evidence="9">
        <text>a dipeptide(out) + ATP + H2O = a dipeptide(in) + ADP + phosphate + H(+)</text>
        <dbReference type="Rhea" id="RHEA:23120"/>
        <dbReference type="ChEBI" id="CHEBI:15377"/>
        <dbReference type="ChEBI" id="CHEBI:15378"/>
        <dbReference type="ChEBI" id="CHEBI:30616"/>
        <dbReference type="ChEBI" id="CHEBI:43474"/>
        <dbReference type="ChEBI" id="CHEBI:90799"/>
        <dbReference type="ChEBI" id="CHEBI:456216"/>
        <dbReference type="EC" id="7.4.2.9"/>
    </reaction>
</comment>